<protein>
    <submittedName>
        <fullName evidence="1">Uncharacterized protein</fullName>
    </submittedName>
</protein>
<organism evidence="1 2">
    <name type="scientific">Arachis hypogaea</name>
    <name type="common">Peanut</name>
    <dbReference type="NCBI Taxonomy" id="3818"/>
    <lineage>
        <taxon>Eukaryota</taxon>
        <taxon>Viridiplantae</taxon>
        <taxon>Streptophyta</taxon>
        <taxon>Embryophyta</taxon>
        <taxon>Tracheophyta</taxon>
        <taxon>Spermatophyta</taxon>
        <taxon>Magnoliopsida</taxon>
        <taxon>eudicotyledons</taxon>
        <taxon>Gunneridae</taxon>
        <taxon>Pentapetalae</taxon>
        <taxon>rosids</taxon>
        <taxon>fabids</taxon>
        <taxon>Fabales</taxon>
        <taxon>Fabaceae</taxon>
        <taxon>Papilionoideae</taxon>
        <taxon>50 kb inversion clade</taxon>
        <taxon>dalbergioids sensu lato</taxon>
        <taxon>Dalbergieae</taxon>
        <taxon>Pterocarpus clade</taxon>
        <taxon>Arachis</taxon>
    </lineage>
</organism>
<dbReference type="EMBL" id="CP031001">
    <property type="protein sequence ID" value="QHN77247.1"/>
    <property type="molecule type" value="Genomic_DNA"/>
</dbReference>
<sequence length="49" mass="5452">MHSFFSNNQYCSMGVTFPGIYIVPGHTYVVGSTEYRVFNLVHVVASHGT</sequence>
<dbReference type="Proteomes" id="UP000464620">
    <property type="component" value="Chromosome B09"/>
</dbReference>
<proteinExistence type="predicted"/>
<dbReference type="AlphaFoldDB" id="A0A6B9V7M7"/>
<accession>A0A6B9V7M7</accession>
<gene>
    <name evidence="1" type="ORF">DS421_19g651010</name>
</gene>
<name>A0A6B9V7M7_ARAHY</name>
<evidence type="ECO:0000313" key="2">
    <source>
        <dbReference type="Proteomes" id="UP000464620"/>
    </source>
</evidence>
<evidence type="ECO:0000313" key="1">
    <source>
        <dbReference type="EMBL" id="QHN77247.1"/>
    </source>
</evidence>
<reference evidence="1 2" key="1">
    <citation type="submission" date="2020-01" db="EMBL/GenBank/DDBJ databases">
        <title>Genome sequence of Arachis hypogaea, cultivar Shitouqi.</title>
        <authorList>
            <person name="Zhuang W."/>
            <person name="Chen H."/>
            <person name="Varshney R."/>
            <person name="Wang D."/>
            <person name="Ming R."/>
        </authorList>
    </citation>
    <scope>NUCLEOTIDE SEQUENCE [LARGE SCALE GENOMIC DNA]</scope>
    <source>
        <tissue evidence="1">Young leaf</tissue>
    </source>
</reference>